<dbReference type="HAMAP" id="MF_00440">
    <property type="entry name" value="NrdR"/>
    <property type="match status" value="1"/>
</dbReference>
<keyword evidence="8" id="KW-0479">Metal-binding</keyword>
<dbReference type="GO" id="GO:0008270">
    <property type="term" value="F:zinc ion binding"/>
    <property type="evidence" value="ECO:0007669"/>
    <property type="project" value="UniProtKB-UniRule"/>
</dbReference>
<evidence type="ECO:0000256" key="8">
    <source>
        <dbReference type="HAMAP-Rule" id="MF_00440"/>
    </source>
</evidence>
<dbReference type="GO" id="GO:0003677">
    <property type="term" value="F:DNA binding"/>
    <property type="evidence" value="ECO:0007669"/>
    <property type="project" value="UniProtKB-KW"/>
</dbReference>
<evidence type="ECO:0000313" key="10">
    <source>
        <dbReference type="EMBL" id="KHE90925.1"/>
    </source>
</evidence>
<dbReference type="PANTHER" id="PTHR30455">
    <property type="entry name" value="TRANSCRIPTIONAL REPRESSOR NRDR"/>
    <property type="match status" value="1"/>
</dbReference>
<proteinExistence type="inferred from homology"/>
<dbReference type="Proteomes" id="UP000030652">
    <property type="component" value="Unassembled WGS sequence"/>
</dbReference>
<gene>
    <name evidence="8" type="primary">nrdR</name>
    <name evidence="10" type="ORF">SCABRO_03334</name>
</gene>
<name>A0A0B0EJR1_9BACT</name>
<comment type="similarity">
    <text evidence="8">Belongs to the NrdR family.</text>
</comment>
<feature type="zinc finger region" evidence="8">
    <location>
        <begin position="3"/>
        <end position="34"/>
    </location>
</feature>
<dbReference type="AlphaFoldDB" id="A0A0B0EJR1"/>
<comment type="caution">
    <text evidence="10">The sequence shown here is derived from an EMBL/GenBank/DDBJ whole genome shotgun (WGS) entry which is preliminary data.</text>
</comment>
<dbReference type="GO" id="GO:0005524">
    <property type="term" value="F:ATP binding"/>
    <property type="evidence" value="ECO:0007669"/>
    <property type="project" value="UniProtKB-UniRule"/>
</dbReference>
<keyword evidence="3 8" id="KW-0863">Zinc-finger</keyword>
<keyword evidence="4 8" id="KW-0067">ATP-binding</keyword>
<keyword evidence="5 8" id="KW-0805">Transcription regulation</keyword>
<keyword evidence="1 8" id="KW-0678">Repressor</keyword>
<evidence type="ECO:0000259" key="9">
    <source>
        <dbReference type="PROSITE" id="PS51161"/>
    </source>
</evidence>
<sequence length="164" mass="18968">MKCLFCKIDDDKVINSRASTDGLSVKRRRECLNCGRRFTTYERVEESPVRVIKKDGSRINFDRNKILSGLLKACEKRPVSTGILETIVSEIESVIYDKFEREVETTSIGELVMQHLRILDKVAYVRFASVYREFKDINEFINELTPLMHSTKKIKQKKTSKNGG</sequence>
<keyword evidence="6 8" id="KW-0238">DNA-binding</keyword>
<keyword evidence="2 8" id="KW-0547">Nucleotide-binding</keyword>
<comment type="cofactor">
    <cofactor evidence="8">
        <name>Zn(2+)</name>
        <dbReference type="ChEBI" id="CHEBI:29105"/>
    </cofactor>
    <text evidence="8">Binds 1 zinc ion.</text>
</comment>
<dbReference type="InterPro" id="IPR005144">
    <property type="entry name" value="ATP-cone_dom"/>
</dbReference>
<reference evidence="10 11" key="1">
    <citation type="submission" date="2014-10" db="EMBL/GenBank/DDBJ databases">
        <title>Draft genome of anammox bacterium scalindua brodae, obtained using differential coverage binning of sequence data from two enrichment reactors.</title>
        <authorList>
            <person name="Speth D.R."/>
            <person name="Russ L."/>
            <person name="Kartal B."/>
            <person name="Op den Camp H.J."/>
            <person name="Dutilh B.E."/>
            <person name="Jetten M.S."/>
        </authorList>
    </citation>
    <scope>NUCLEOTIDE SEQUENCE [LARGE SCALE GENOMIC DNA]</scope>
    <source>
        <strain evidence="10">RU1</strain>
    </source>
</reference>
<dbReference type="GO" id="GO:0045892">
    <property type="term" value="P:negative regulation of DNA-templated transcription"/>
    <property type="evidence" value="ECO:0007669"/>
    <property type="project" value="UniProtKB-UniRule"/>
</dbReference>
<evidence type="ECO:0000256" key="5">
    <source>
        <dbReference type="ARBA" id="ARBA00023015"/>
    </source>
</evidence>
<dbReference type="Pfam" id="PF22811">
    <property type="entry name" value="Zn_ribbon_NrdR"/>
    <property type="match status" value="1"/>
</dbReference>
<evidence type="ECO:0000256" key="2">
    <source>
        <dbReference type="ARBA" id="ARBA00022741"/>
    </source>
</evidence>
<accession>A0A0B0EJR1</accession>
<evidence type="ECO:0000256" key="6">
    <source>
        <dbReference type="ARBA" id="ARBA00023125"/>
    </source>
</evidence>
<dbReference type="Pfam" id="PF03477">
    <property type="entry name" value="ATP-cone"/>
    <property type="match status" value="1"/>
</dbReference>
<dbReference type="InterPro" id="IPR003796">
    <property type="entry name" value="RNR_NrdR-like"/>
</dbReference>
<evidence type="ECO:0000256" key="7">
    <source>
        <dbReference type="ARBA" id="ARBA00023163"/>
    </source>
</evidence>
<evidence type="ECO:0000256" key="4">
    <source>
        <dbReference type="ARBA" id="ARBA00022840"/>
    </source>
</evidence>
<organism evidence="10 11">
    <name type="scientific">Candidatus Scalindua brodae</name>
    <dbReference type="NCBI Taxonomy" id="237368"/>
    <lineage>
        <taxon>Bacteria</taxon>
        <taxon>Pseudomonadati</taxon>
        <taxon>Planctomycetota</taxon>
        <taxon>Candidatus Brocadiia</taxon>
        <taxon>Candidatus Brocadiales</taxon>
        <taxon>Candidatus Scalinduaceae</taxon>
        <taxon>Candidatus Scalindua</taxon>
    </lineage>
</organism>
<evidence type="ECO:0000313" key="11">
    <source>
        <dbReference type="Proteomes" id="UP000030652"/>
    </source>
</evidence>
<keyword evidence="8" id="KW-0862">Zinc</keyword>
<dbReference type="PANTHER" id="PTHR30455:SF2">
    <property type="entry name" value="TRANSCRIPTIONAL REPRESSOR NRDR"/>
    <property type="match status" value="1"/>
</dbReference>
<dbReference type="NCBIfam" id="TIGR00244">
    <property type="entry name" value="transcriptional regulator NrdR"/>
    <property type="match status" value="1"/>
</dbReference>
<dbReference type="InterPro" id="IPR055173">
    <property type="entry name" value="NrdR-like_N"/>
</dbReference>
<comment type="function">
    <text evidence="8">Negatively regulates transcription of bacterial ribonucleotide reductase nrd genes and operons by binding to NrdR-boxes.</text>
</comment>
<protein>
    <recommendedName>
        <fullName evidence="8">Transcriptional repressor NrdR</fullName>
    </recommendedName>
</protein>
<evidence type="ECO:0000256" key="1">
    <source>
        <dbReference type="ARBA" id="ARBA00022491"/>
    </source>
</evidence>
<feature type="domain" description="ATP-cone" evidence="9">
    <location>
        <begin position="49"/>
        <end position="139"/>
    </location>
</feature>
<dbReference type="EMBL" id="JRYO01000226">
    <property type="protein sequence ID" value="KHE90925.1"/>
    <property type="molecule type" value="Genomic_DNA"/>
</dbReference>
<keyword evidence="7 8" id="KW-0804">Transcription</keyword>
<dbReference type="eggNOG" id="COG1327">
    <property type="taxonomic scope" value="Bacteria"/>
</dbReference>
<dbReference type="PROSITE" id="PS51161">
    <property type="entry name" value="ATP_CONE"/>
    <property type="match status" value="1"/>
</dbReference>
<evidence type="ECO:0000256" key="3">
    <source>
        <dbReference type="ARBA" id="ARBA00022771"/>
    </source>
</evidence>
<dbReference type="PATRIC" id="fig|237368.3.peg.3598"/>